<dbReference type="GO" id="GO:0004497">
    <property type="term" value="F:monooxygenase activity"/>
    <property type="evidence" value="ECO:0007669"/>
    <property type="project" value="UniProtKB-KW"/>
</dbReference>
<evidence type="ECO:0000256" key="1">
    <source>
        <dbReference type="ARBA" id="ARBA00010617"/>
    </source>
</evidence>
<evidence type="ECO:0000313" key="9">
    <source>
        <dbReference type="Proteomes" id="UP000075635"/>
    </source>
</evidence>
<dbReference type="GO" id="GO:0020037">
    <property type="term" value="F:heme binding"/>
    <property type="evidence" value="ECO:0007669"/>
    <property type="project" value="InterPro"/>
</dbReference>
<keyword evidence="5 7" id="KW-0408">Iron</keyword>
<dbReference type="GO" id="GO:0005506">
    <property type="term" value="F:iron ion binding"/>
    <property type="evidence" value="ECO:0007669"/>
    <property type="project" value="InterPro"/>
</dbReference>
<dbReference type="FunFam" id="1.10.630.10:FF:000018">
    <property type="entry name" value="Cytochrome P450 monooxygenase"/>
    <property type="match status" value="1"/>
</dbReference>
<dbReference type="AlphaFoldDB" id="A0A150RRM6"/>
<dbReference type="CDD" id="cd11078">
    <property type="entry name" value="CYP130-like"/>
    <property type="match status" value="1"/>
</dbReference>
<evidence type="ECO:0000313" key="8">
    <source>
        <dbReference type="EMBL" id="KYF82821.1"/>
    </source>
</evidence>
<keyword evidence="4 7" id="KW-0560">Oxidoreductase</keyword>
<accession>A0A150RRM6</accession>
<comment type="caution">
    <text evidence="8">The sequence shown here is derived from an EMBL/GenBank/DDBJ whole genome shotgun (WGS) entry which is preliminary data.</text>
</comment>
<protein>
    <submittedName>
        <fullName evidence="8">Cytochrome</fullName>
    </submittedName>
</protein>
<dbReference type="InterPro" id="IPR001128">
    <property type="entry name" value="Cyt_P450"/>
</dbReference>
<dbReference type="PROSITE" id="PS00086">
    <property type="entry name" value="CYTOCHROME_P450"/>
    <property type="match status" value="1"/>
</dbReference>
<dbReference type="PRINTS" id="PR00359">
    <property type="entry name" value="BP450"/>
</dbReference>
<keyword evidence="2 7" id="KW-0349">Heme</keyword>
<evidence type="ECO:0000256" key="5">
    <source>
        <dbReference type="ARBA" id="ARBA00023004"/>
    </source>
</evidence>
<dbReference type="Gene3D" id="1.10.630.10">
    <property type="entry name" value="Cytochrome P450"/>
    <property type="match status" value="1"/>
</dbReference>
<evidence type="ECO:0000256" key="4">
    <source>
        <dbReference type="ARBA" id="ARBA00023002"/>
    </source>
</evidence>
<keyword evidence="6 7" id="KW-0503">Monooxygenase</keyword>
<reference evidence="8 9" key="1">
    <citation type="submission" date="2014-02" db="EMBL/GenBank/DDBJ databases">
        <title>The small core and large imbalanced accessory genome model reveals a collaborative survival strategy of Sorangium cellulosum strains in nature.</title>
        <authorList>
            <person name="Han K."/>
            <person name="Peng R."/>
            <person name="Blom J."/>
            <person name="Li Y.-Z."/>
        </authorList>
    </citation>
    <scope>NUCLEOTIDE SEQUENCE [LARGE SCALE GENOMIC DNA]</scope>
    <source>
        <strain evidence="8 9">So0011-07</strain>
    </source>
</reference>
<organism evidence="8 9">
    <name type="scientific">Sorangium cellulosum</name>
    <name type="common">Polyangium cellulosum</name>
    <dbReference type="NCBI Taxonomy" id="56"/>
    <lineage>
        <taxon>Bacteria</taxon>
        <taxon>Pseudomonadati</taxon>
        <taxon>Myxococcota</taxon>
        <taxon>Polyangia</taxon>
        <taxon>Polyangiales</taxon>
        <taxon>Polyangiaceae</taxon>
        <taxon>Sorangium</taxon>
    </lineage>
</organism>
<dbReference type="Proteomes" id="UP000075635">
    <property type="component" value="Unassembled WGS sequence"/>
</dbReference>
<dbReference type="Pfam" id="PF00067">
    <property type="entry name" value="p450"/>
    <property type="match status" value="1"/>
</dbReference>
<sequence length="396" mass="43683">MSERLNLMSPAMLADPYPTYAELRRDAPVCQVDPGGFWAVTRHDDVIAVLKDTELFSSEGFRAATKPAWLGHNPFGDSMIVLDPPAHGRLRSLVSRAFTPAAMARLEARVRSFAGDLAARLPLGEPVDWVEALAMPLPASVIGELLGLDPSLHPRFKRWTDDLTSISPVTPDMTARMEEIRTTVREAEQYMTEVLARRRREPADDMVTDLLRAQVDGESLTDAELMSFMFLLLVGGLETTVHLLSHTALQLIAHPEVLDRVRADPALIPRLVDEVLRYEPPVRSVYRVATRDAELSGVRIPRGAKVLVVIGSAARDESHFPDAHRFDIDRAGVTNVPFGHGVHFCLGAPLARLEARLVLAALLPRVRRFTQAGPVAWRRSISVRGVTSLPLVAHPA</sequence>
<proteinExistence type="inferred from homology"/>
<evidence type="ECO:0000256" key="7">
    <source>
        <dbReference type="RuleBase" id="RU000461"/>
    </source>
</evidence>
<dbReference type="PRINTS" id="PR00385">
    <property type="entry name" value="P450"/>
</dbReference>
<dbReference type="PANTHER" id="PTHR46696">
    <property type="entry name" value="P450, PUTATIVE (EUROFUNG)-RELATED"/>
    <property type="match status" value="1"/>
</dbReference>
<dbReference type="SUPFAM" id="SSF48264">
    <property type="entry name" value="Cytochrome P450"/>
    <property type="match status" value="1"/>
</dbReference>
<evidence type="ECO:0000256" key="6">
    <source>
        <dbReference type="ARBA" id="ARBA00023033"/>
    </source>
</evidence>
<dbReference type="InterPro" id="IPR036396">
    <property type="entry name" value="Cyt_P450_sf"/>
</dbReference>
<gene>
    <name evidence="8" type="ORF">BE17_16540</name>
</gene>
<evidence type="ECO:0000256" key="2">
    <source>
        <dbReference type="ARBA" id="ARBA00022617"/>
    </source>
</evidence>
<dbReference type="InterPro" id="IPR002397">
    <property type="entry name" value="Cyt_P450_B"/>
</dbReference>
<dbReference type="InterPro" id="IPR017972">
    <property type="entry name" value="Cyt_P450_CS"/>
</dbReference>
<evidence type="ECO:0000256" key="3">
    <source>
        <dbReference type="ARBA" id="ARBA00022723"/>
    </source>
</evidence>
<dbReference type="GO" id="GO:0016705">
    <property type="term" value="F:oxidoreductase activity, acting on paired donors, with incorporation or reduction of molecular oxygen"/>
    <property type="evidence" value="ECO:0007669"/>
    <property type="project" value="InterPro"/>
</dbReference>
<comment type="similarity">
    <text evidence="1 7">Belongs to the cytochrome P450 family.</text>
</comment>
<keyword evidence="3 7" id="KW-0479">Metal-binding</keyword>
<dbReference type="EMBL" id="JEMB01002200">
    <property type="protein sequence ID" value="KYF82821.1"/>
    <property type="molecule type" value="Genomic_DNA"/>
</dbReference>
<name>A0A150RRM6_SORCE</name>
<dbReference type="PANTHER" id="PTHR46696:SF1">
    <property type="entry name" value="CYTOCHROME P450 YJIB-RELATED"/>
    <property type="match status" value="1"/>
</dbReference>